<name>D3B7M8_HETP5</name>
<evidence type="ECO:0000256" key="2">
    <source>
        <dbReference type="ARBA" id="ARBA00022450"/>
    </source>
</evidence>
<keyword evidence="10" id="KW-1185">Reference proteome</keyword>
<dbReference type="InterPro" id="IPR016036">
    <property type="entry name" value="Malonyl_transacylase_ACP-bd"/>
</dbReference>
<dbReference type="Pfam" id="PF00698">
    <property type="entry name" value="Acyl_transf_1"/>
    <property type="match status" value="1"/>
</dbReference>
<dbReference type="SUPFAM" id="SSF52151">
    <property type="entry name" value="FabD/lysophospholipase-like"/>
    <property type="match status" value="1"/>
</dbReference>
<dbReference type="Pfam" id="PF13602">
    <property type="entry name" value="ADH_zinc_N_2"/>
    <property type="match status" value="1"/>
</dbReference>
<dbReference type="Gene3D" id="3.40.50.720">
    <property type="entry name" value="NAD(P)-binding Rossmann-like Domain"/>
    <property type="match status" value="2"/>
</dbReference>
<dbReference type="InterPro" id="IPR020841">
    <property type="entry name" value="PKS_Beta-ketoAc_synthase_dom"/>
</dbReference>
<dbReference type="Pfam" id="PF16197">
    <property type="entry name" value="KAsynt_C_assoc"/>
    <property type="match status" value="1"/>
</dbReference>
<dbReference type="InParanoid" id="D3B7M8"/>
<dbReference type="InterPro" id="IPR014031">
    <property type="entry name" value="Ketoacyl_synth_C"/>
</dbReference>
<dbReference type="SUPFAM" id="SSF47336">
    <property type="entry name" value="ACP-like"/>
    <property type="match status" value="1"/>
</dbReference>
<dbReference type="CDD" id="cd00833">
    <property type="entry name" value="PKS"/>
    <property type="match status" value="1"/>
</dbReference>
<protein>
    <submittedName>
        <fullName evidence="9">Putative polyketide synthase</fullName>
    </submittedName>
</protein>
<dbReference type="PROSITE" id="PS50075">
    <property type="entry name" value="CARRIER"/>
    <property type="match status" value="1"/>
</dbReference>
<dbReference type="Pfam" id="PF02801">
    <property type="entry name" value="Ketoacyl-synt_C"/>
    <property type="match status" value="1"/>
</dbReference>
<feature type="domain" description="PKS/mFAS DH" evidence="8">
    <location>
        <begin position="879"/>
        <end position="1163"/>
    </location>
</feature>
<dbReference type="GO" id="GO:0016746">
    <property type="term" value="F:acyltransferase activity"/>
    <property type="evidence" value="ECO:0007669"/>
    <property type="project" value="InterPro"/>
</dbReference>
<dbReference type="SUPFAM" id="SSF51735">
    <property type="entry name" value="NAD(P)-binding Rossmann-fold domains"/>
    <property type="match status" value="2"/>
</dbReference>
<evidence type="ECO:0000256" key="3">
    <source>
        <dbReference type="ARBA" id="ARBA00022553"/>
    </source>
</evidence>
<dbReference type="InterPro" id="IPR049900">
    <property type="entry name" value="PKS_mFAS_DH"/>
</dbReference>
<organism evidence="9 10">
    <name type="scientific">Heterostelium pallidum (strain ATCC 26659 / Pp 5 / PN500)</name>
    <name type="common">Cellular slime mold</name>
    <name type="synonym">Polysphondylium pallidum</name>
    <dbReference type="NCBI Taxonomy" id="670386"/>
    <lineage>
        <taxon>Eukaryota</taxon>
        <taxon>Amoebozoa</taxon>
        <taxon>Evosea</taxon>
        <taxon>Eumycetozoa</taxon>
        <taxon>Dictyostelia</taxon>
        <taxon>Acytosteliales</taxon>
        <taxon>Acytosteliaceae</taxon>
        <taxon>Heterostelium</taxon>
    </lineage>
</organism>
<feature type="domain" description="Ketosynthase family 3 (KS3)" evidence="7">
    <location>
        <begin position="12"/>
        <end position="385"/>
    </location>
</feature>
<dbReference type="InterPro" id="IPR013154">
    <property type="entry name" value="ADH-like_N"/>
</dbReference>
<evidence type="ECO:0000313" key="10">
    <source>
        <dbReference type="Proteomes" id="UP000001396"/>
    </source>
</evidence>
<dbReference type="InterPro" id="IPR057326">
    <property type="entry name" value="KR_dom"/>
</dbReference>
<dbReference type="InterPro" id="IPR020843">
    <property type="entry name" value="ER"/>
</dbReference>
<accession>D3B7M8</accession>
<dbReference type="Gene3D" id="3.90.180.10">
    <property type="entry name" value="Medium-chain alcohol dehydrogenases, catalytic domain"/>
    <property type="match status" value="1"/>
</dbReference>
<dbReference type="SMART" id="SM00825">
    <property type="entry name" value="PKS_KS"/>
    <property type="match status" value="1"/>
</dbReference>
<dbReference type="Gene3D" id="1.10.1200.10">
    <property type="entry name" value="ACP-like"/>
    <property type="match status" value="1"/>
</dbReference>
<dbReference type="InterPro" id="IPR009081">
    <property type="entry name" value="PP-bd_ACP"/>
</dbReference>
<dbReference type="SMART" id="SM00827">
    <property type="entry name" value="PKS_AT"/>
    <property type="match status" value="1"/>
</dbReference>
<evidence type="ECO:0000259" key="8">
    <source>
        <dbReference type="PROSITE" id="PS52019"/>
    </source>
</evidence>
<feature type="region of interest" description="N-terminal hotdog fold" evidence="5">
    <location>
        <begin position="879"/>
        <end position="1001"/>
    </location>
</feature>
<dbReference type="InterPro" id="IPR013968">
    <property type="entry name" value="PKS_KR"/>
</dbReference>
<dbReference type="PROSITE" id="PS52019">
    <property type="entry name" value="PKS_MFAS_DH"/>
    <property type="match status" value="1"/>
</dbReference>
<dbReference type="SUPFAM" id="SSF53901">
    <property type="entry name" value="Thiolase-like"/>
    <property type="match status" value="1"/>
</dbReference>
<comment type="cofactor">
    <cofactor evidence="1">
        <name>pantetheine 4'-phosphate</name>
        <dbReference type="ChEBI" id="CHEBI:47942"/>
    </cofactor>
</comment>
<comment type="caution">
    <text evidence="9">The sequence shown here is derived from an EMBL/GenBank/DDBJ whole genome shotgun (WGS) entry which is preliminary data.</text>
</comment>
<dbReference type="InterPro" id="IPR042104">
    <property type="entry name" value="PKS_dehydratase_sf"/>
</dbReference>
<dbReference type="Gene3D" id="3.40.47.10">
    <property type="match status" value="2"/>
</dbReference>
<dbReference type="InterPro" id="IPR016039">
    <property type="entry name" value="Thiolase-like"/>
</dbReference>
<dbReference type="InterPro" id="IPR050444">
    <property type="entry name" value="Polyketide_Synthase"/>
</dbReference>
<dbReference type="InterPro" id="IPR036291">
    <property type="entry name" value="NAD(P)-bd_dom_sf"/>
</dbReference>
<dbReference type="SMART" id="SM00822">
    <property type="entry name" value="PKS_KR"/>
    <property type="match status" value="1"/>
</dbReference>
<evidence type="ECO:0000256" key="4">
    <source>
        <dbReference type="ARBA" id="ARBA00022679"/>
    </source>
</evidence>
<evidence type="ECO:0000259" key="6">
    <source>
        <dbReference type="PROSITE" id="PS50075"/>
    </source>
</evidence>
<dbReference type="InterPro" id="IPR049552">
    <property type="entry name" value="PKS_DH_N"/>
</dbReference>
<keyword evidence="2" id="KW-0596">Phosphopantetheine</keyword>
<dbReference type="InterPro" id="IPR016035">
    <property type="entry name" value="Acyl_Trfase/lysoPLipase"/>
</dbReference>
<dbReference type="Gene3D" id="3.10.129.110">
    <property type="entry name" value="Polyketide synthase dehydratase"/>
    <property type="match status" value="1"/>
</dbReference>
<dbReference type="Pfam" id="PF00109">
    <property type="entry name" value="ketoacyl-synt"/>
    <property type="match status" value="1"/>
</dbReference>
<dbReference type="SUPFAM" id="SSF50129">
    <property type="entry name" value="GroES-like"/>
    <property type="match status" value="1"/>
</dbReference>
<feature type="region of interest" description="C-terminal hotdog fold" evidence="5">
    <location>
        <begin position="1018"/>
        <end position="1163"/>
    </location>
</feature>
<dbReference type="Pfam" id="PF23297">
    <property type="entry name" value="ACP_SdgA_C"/>
    <property type="match status" value="1"/>
</dbReference>
<dbReference type="Gene3D" id="3.40.366.10">
    <property type="entry name" value="Malonyl-Coenzyme A Acyl Carrier Protein, domain 2"/>
    <property type="match status" value="1"/>
</dbReference>
<reference evidence="9 10" key="1">
    <citation type="journal article" date="2011" name="Genome Res.">
        <title>Phylogeny-wide analysis of social amoeba genomes highlights ancient origins for complex intercellular communication.</title>
        <authorList>
            <person name="Heidel A.J."/>
            <person name="Lawal H.M."/>
            <person name="Felder M."/>
            <person name="Schilde C."/>
            <person name="Helps N.R."/>
            <person name="Tunggal B."/>
            <person name="Rivero F."/>
            <person name="John U."/>
            <person name="Schleicher M."/>
            <person name="Eichinger L."/>
            <person name="Platzer M."/>
            <person name="Noegel A.A."/>
            <person name="Schaap P."/>
            <person name="Gloeckner G."/>
        </authorList>
    </citation>
    <scope>NUCLEOTIDE SEQUENCE [LARGE SCALE GENOMIC DNA]</scope>
    <source>
        <strain evidence="10">ATCC 26659 / Pp 5 / PN500</strain>
    </source>
</reference>
<evidence type="ECO:0000256" key="1">
    <source>
        <dbReference type="ARBA" id="ARBA00001957"/>
    </source>
</evidence>
<dbReference type="InterPro" id="IPR011032">
    <property type="entry name" value="GroES-like_sf"/>
</dbReference>
<dbReference type="RefSeq" id="XP_020434888.1">
    <property type="nucleotide sequence ID" value="XM_020575368.1"/>
</dbReference>
<dbReference type="InterPro" id="IPR049551">
    <property type="entry name" value="PKS_DH_C"/>
</dbReference>
<keyword evidence="4" id="KW-0808">Transferase</keyword>
<evidence type="ECO:0000313" key="9">
    <source>
        <dbReference type="EMBL" id="EFA82771.1"/>
    </source>
</evidence>
<proteinExistence type="predicted"/>
<dbReference type="SMART" id="SM00829">
    <property type="entry name" value="PKS_ER"/>
    <property type="match status" value="1"/>
</dbReference>
<keyword evidence="3" id="KW-0597">Phosphoprotein</keyword>
<dbReference type="PANTHER" id="PTHR45681">
    <property type="entry name" value="POLYKETIDE SYNTHASE 44-RELATED"/>
    <property type="match status" value="1"/>
</dbReference>
<dbReference type="CDD" id="cd05195">
    <property type="entry name" value="enoyl_red"/>
    <property type="match status" value="1"/>
</dbReference>
<dbReference type="InterPro" id="IPR014043">
    <property type="entry name" value="Acyl_transferase_dom"/>
</dbReference>
<dbReference type="Proteomes" id="UP000001396">
    <property type="component" value="Unassembled WGS sequence"/>
</dbReference>
<feature type="active site" description="Proton donor; for dehydratase activity" evidence="5">
    <location>
        <position position="1080"/>
    </location>
</feature>
<dbReference type="InterPro" id="IPR014030">
    <property type="entry name" value="Ketoacyl_synth_N"/>
</dbReference>
<dbReference type="GO" id="GO:0016491">
    <property type="term" value="F:oxidoreductase activity"/>
    <property type="evidence" value="ECO:0007669"/>
    <property type="project" value="InterPro"/>
</dbReference>
<dbReference type="Gene3D" id="3.30.70.3290">
    <property type="match status" value="1"/>
</dbReference>
<dbReference type="Pfam" id="PF08240">
    <property type="entry name" value="ADH_N"/>
    <property type="match status" value="1"/>
</dbReference>
<feature type="active site" description="Proton acceptor; for dehydratase activity" evidence="5">
    <location>
        <position position="912"/>
    </location>
</feature>
<dbReference type="InterPro" id="IPR001227">
    <property type="entry name" value="Ac_transferase_dom_sf"/>
</dbReference>
<dbReference type="Pfam" id="PF08659">
    <property type="entry name" value="KR"/>
    <property type="match status" value="1"/>
</dbReference>
<feature type="domain" description="Carrier" evidence="6">
    <location>
        <begin position="2180"/>
        <end position="2255"/>
    </location>
</feature>
<dbReference type="InterPro" id="IPR032821">
    <property type="entry name" value="PKS_assoc"/>
</dbReference>
<dbReference type="Pfam" id="PF21089">
    <property type="entry name" value="PKS_DH_N"/>
    <property type="match status" value="1"/>
</dbReference>
<dbReference type="PROSITE" id="PS52004">
    <property type="entry name" value="KS3_2"/>
    <property type="match status" value="1"/>
</dbReference>
<dbReference type="SUPFAM" id="SSF55048">
    <property type="entry name" value="Probable ACP-binding domain of malonyl-CoA ACP transacylase"/>
    <property type="match status" value="1"/>
</dbReference>
<dbReference type="STRING" id="670386.D3B7M8"/>
<dbReference type="EMBL" id="ADBJ01000018">
    <property type="protein sequence ID" value="EFA82771.1"/>
    <property type="molecule type" value="Genomic_DNA"/>
</dbReference>
<dbReference type="GeneID" id="31359953"/>
<sequence length="2255" mass="251570">MKSHNNIPTYQEHDVAVIGMGMRFPGSNNQCTKTPDDLWSALTNGSDLLSKLDPNRYAQSYVDQEYVTSNVGGFVSLDEWKQFDPMFFGMTKKEAEQIDPQIRLLMMILWEAIEDAQLQYDTVRGSNTAVYIGTMTQGYKMIMSNVLTDMSPYLLAGNILTFVSNRLSYAFDLRGPSMTLDTACSSSLNAAFLGINSIRSGACEMAVIGGCNDLLEPSATISLSNLAALSKTGKCHSFDVDADGYVRAEGAGICILKRLDAAIRDGNRIYGVIKGGSSNVDGSNNKTTLTSPSGTAQAENIEFALKDARLSASDIFYVEAHGTGTPVGDPTEVGALASVFKGIKCDEWNIKIQTELESFPSDRTIRIGINCFGLGGSNCHLILEEYKSVKSIQMKSNIISLGLENYLIPFSGNSKASVDKYIDMIKNNISKLSKVIPFEHFVRYQVESKSHFISNRKIVVANSWEQFEKQERTFVAPDQDTSLGSFSKTSDIPIVFVFCGQGPQFSTMGLELYEKEPIFRDAVDECDKILEGFFNYSVLSRLRTFKGTNESDIHKPVNAQPSIFLIQIGLVALYKHWGIDPSIVVGHSFGEVTAAYCAKYISLYTAAKIVYYRATLQNETIGSGRMLSIGISANEYLNNYSEKYPLEIACYNSPDSIVVTGDESTLQSLMNHLKDKNVIAIMLTTPCSFHSSRQEVIKEKLLQSPIASVEYLEDDSNVTLFSTVTGGTFSRKQDYDINYIYDNLRMPVVFDKAMENIFKLINGEQSGNKPAIFIEISPHPTLNFYLKKMIPKSSSTQPLVASSLNRKGSEIDLIQTTLAQVYLYGVKLNFSNQYPILKRSGNQMWKDNAGTLPRYQFNSMPLWAEPLPFKKIRLEGPTNNHLGHKHYNSTGGFSYLSIIDVGKAPFAFLKGHKIKGQSLFPGTGYVDNILRAFKGSDVYIHNLDFKYPFFLKEGVQHHLQTNFIEISKNEYKVEYMFKENHNTDEWTRSAIGRVSVYPSMSASNIGKVDIAAIREQCNYAELSHEQVYQKIKNSGIEFGPSFSRIKSTMMGRDCCLSTVNMNPPVSSFDNETFFNTPLLDSCAQGLIVIINATELVFEGLSNMKIYSGNIPAVRPDHIYVYVHILSNSADTCIAKVKVFLEDGSLLVTGEKMVCHFIKRIEQDTPTNPNNTLFVQHWQRKELLPSTIRLSNVTLHQYVCQLLNSLTTKNSQLVVKILDNNIQNSQTLIDLIESQVLQSNPNINVEYTLINTGAKQSLNITNERLLFKCRDMVNNDNIDKRLLKSSYDIVITSEIASFSQLESLLAPSGQLLLTNTMVNSLSTNLNVHTMSNGFSIIQNHSIITQPEIKGINKIAFITAGPTPNEIETTFVDQGLLNANRIEIFESQSLVSNHEKFLQFIGDGTKCFIVYLAGLDQLKVDNYQQKTFEFVKLNQILLKNNLTSCTTVLTTMNAQVDSNNFFNMSLIGIHRYFMEFHQLSTISIDLTMETLSEVPLSYLIKLSTSPYDKEYVIRLEGSPILLSTNVQRIFKKPITPLNNNESSFSINNNLYCRLDSNLQFEIKEMVESLVDNQVEVKVMAAGVTPKDLLYYQKKLSQNMFISGDIYNPPFGLEFSGIVTRTGNSNKFKVGDQVVGLGYSAIASHVIVRDDWIVHKPSNLSHTEAASIPVDFISANVSAFVMGYLDESESILIHMANHGVGIALLSLLKSKKHQGNIYVTVDCDKSVLQEFSSIITGYYSQVDLNSIDNGFSDQLKSIGGVDLIINTLPSGSFMKSNFDSLAPSGRIIDLSTQNLMENDSLNIKNFTYHRGYQTFYIDQLLSQSKLIGRYLNQLFRQFENNQLSTNQRTTVFPCNQIKDAFESMEKSQSTKIVIDFSMFDKSIIPELKSNGKLEQVVNSCSKMNQIGQTLLITGQTGIAMVFLCWIIENRPVGLKDVIVLSRSQLKWELEFLMNQLKYGGSSIRIHYRSADVSQYQLLDQAAQSIYDSDSSIAPVSSVIHFATVYDYTEPQSISPDTLSGTHNAKAVGAFNLHSLFEAKGWKLNSFILFSSVFSIIGSSNQSAYTSANSVLDGLAQYRRSQGLSGLSVSWGALGGGGEVANNKSVSTFLKMIGFKLVSVSHILGGMKLFLNESIDSPHLILVEMTYKSLFEQYRLLRSKLEHISQVEDIDFEEAQTSSTANQSTGNSLFDMVTTKVADLLAMSQAKMNPETHLKDYGIDSLLTVQLKNWIQKEFNITNITTKQITNSSINALIQSIKV</sequence>
<gene>
    <name evidence="9" type="primary">pks25</name>
    <name evidence="9" type="ORF">PPL_04466</name>
</gene>
<dbReference type="OMA" id="EYGIDSH"/>
<dbReference type="PANTHER" id="PTHR45681:SF6">
    <property type="entry name" value="POLYKETIDE SYNTHASE 37"/>
    <property type="match status" value="1"/>
</dbReference>
<evidence type="ECO:0000259" key="7">
    <source>
        <dbReference type="PROSITE" id="PS52004"/>
    </source>
</evidence>
<evidence type="ECO:0000256" key="5">
    <source>
        <dbReference type="PROSITE-ProRule" id="PRU01363"/>
    </source>
</evidence>
<dbReference type="Pfam" id="PF14765">
    <property type="entry name" value="PS-DH"/>
    <property type="match status" value="1"/>
</dbReference>
<dbReference type="InterPro" id="IPR036736">
    <property type="entry name" value="ACP-like_sf"/>
</dbReference>